<gene>
    <name evidence="4" type="ORF">PtA15_2A947</name>
</gene>
<protein>
    <recommendedName>
        <fullName evidence="3">DUF7729 domain-containing protein</fullName>
    </recommendedName>
</protein>
<dbReference type="PANTHER" id="PTHR39460:SF1">
    <property type="entry name" value="C6 TRANSCRIPTION FACTOR"/>
    <property type="match status" value="1"/>
</dbReference>
<dbReference type="GeneID" id="77807915"/>
<name>A0ABY7CBY9_9BASI</name>
<dbReference type="InterPro" id="IPR056146">
    <property type="entry name" value="DUF7729"/>
</dbReference>
<feature type="compositionally biased region" description="Polar residues" evidence="1">
    <location>
        <begin position="142"/>
        <end position="152"/>
    </location>
</feature>
<dbReference type="PANTHER" id="PTHR39460">
    <property type="entry name" value="EXPRESSED PROTEIN"/>
    <property type="match status" value="1"/>
</dbReference>
<dbReference type="RefSeq" id="XP_053018185.1">
    <property type="nucleotide sequence ID" value="XM_053167020.1"/>
</dbReference>
<sequence>MPNPSRCRWSNVKNWFIFAAATAALSSSPSLVASAGKLEAARRTSSISSSRSSSFLRYFDASSNTASVKASHPHHQQYPVSRQQPQFSFITHQSFSASQPVSTKSNHDSLGPFDEPTPQDRHHDRESQRKPLMTQHGHLTKRQQAASVTTSAPAFPEPFDSSLGTEFDSETCGPFISQFLKNAAFRECHPISLLLTTSQGFYQAGRALNTFSTLQANQTDSVDSTVMPVDKVLDASCKADPDQCQVLFDQLSSNIKSPRFGCGKDLDKRNSLAVQALAGLSSYRLMREVACLTTRETPTPGMILAANPVKNLTNTTIASQRTSVKLATMNSSAESAQPSVRYCFVNAMSSPTPDDLVSC</sequence>
<keyword evidence="5" id="KW-1185">Reference proteome</keyword>
<feature type="domain" description="DUF7729" evidence="3">
    <location>
        <begin position="155"/>
        <end position="349"/>
    </location>
</feature>
<dbReference type="Pfam" id="PF24855">
    <property type="entry name" value="DUF7729"/>
    <property type="match status" value="1"/>
</dbReference>
<feature type="region of interest" description="Disordered" evidence="1">
    <location>
        <begin position="98"/>
        <end position="160"/>
    </location>
</feature>
<dbReference type="Proteomes" id="UP001164743">
    <property type="component" value="Chromosome 2A"/>
</dbReference>
<evidence type="ECO:0000256" key="1">
    <source>
        <dbReference type="SAM" id="MobiDB-lite"/>
    </source>
</evidence>
<proteinExistence type="predicted"/>
<evidence type="ECO:0000259" key="3">
    <source>
        <dbReference type="Pfam" id="PF24855"/>
    </source>
</evidence>
<feature type="compositionally biased region" description="Basic and acidic residues" evidence="1">
    <location>
        <begin position="118"/>
        <end position="129"/>
    </location>
</feature>
<evidence type="ECO:0000313" key="4">
    <source>
        <dbReference type="EMBL" id="WAQ82630.1"/>
    </source>
</evidence>
<feature type="chain" id="PRO_5047194664" description="DUF7729 domain-containing protein" evidence="2">
    <location>
        <begin position="28"/>
        <end position="359"/>
    </location>
</feature>
<accession>A0ABY7CBY9</accession>
<evidence type="ECO:0000313" key="5">
    <source>
        <dbReference type="Proteomes" id="UP001164743"/>
    </source>
</evidence>
<organism evidence="4 5">
    <name type="scientific">Puccinia triticina</name>
    <dbReference type="NCBI Taxonomy" id="208348"/>
    <lineage>
        <taxon>Eukaryota</taxon>
        <taxon>Fungi</taxon>
        <taxon>Dikarya</taxon>
        <taxon>Basidiomycota</taxon>
        <taxon>Pucciniomycotina</taxon>
        <taxon>Pucciniomycetes</taxon>
        <taxon>Pucciniales</taxon>
        <taxon>Pucciniaceae</taxon>
        <taxon>Puccinia</taxon>
    </lineage>
</organism>
<feature type="signal peptide" evidence="2">
    <location>
        <begin position="1"/>
        <end position="27"/>
    </location>
</feature>
<keyword evidence="2" id="KW-0732">Signal</keyword>
<evidence type="ECO:0000256" key="2">
    <source>
        <dbReference type="SAM" id="SignalP"/>
    </source>
</evidence>
<reference evidence="4" key="1">
    <citation type="submission" date="2022-10" db="EMBL/GenBank/DDBJ databases">
        <title>Puccinia triticina Genome sequencing and assembly.</title>
        <authorList>
            <person name="Li C."/>
        </authorList>
    </citation>
    <scope>NUCLEOTIDE SEQUENCE</scope>
    <source>
        <strain evidence="4">Pt15</strain>
    </source>
</reference>
<dbReference type="EMBL" id="CP110422">
    <property type="protein sequence ID" value="WAQ82630.1"/>
    <property type="molecule type" value="Genomic_DNA"/>
</dbReference>